<organism evidence="1 2">
    <name type="scientific">Ramazzottius varieornatus</name>
    <name type="common">Water bear</name>
    <name type="synonym">Tardigrade</name>
    <dbReference type="NCBI Taxonomy" id="947166"/>
    <lineage>
        <taxon>Eukaryota</taxon>
        <taxon>Metazoa</taxon>
        <taxon>Ecdysozoa</taxon>
        <taxon>Tardigrada</taxon>
        <taxon>Eutardigrada</taxon>
        <taxon>Parachela</taxon>
        <taxon>Hypsibioidea</taxon>
        <taxon>Ramazzottiidae</taxon>
        <taxon>Ramazzottius</taxon>
    </lineage>
</organism>
<evidence type="ECO:0000313" key="2">
    <source>
        <dbReference type="Proteomes" id="UP000186922"/>
    </source>
</evidence>
<name>A0A1D1W8D0_RAMVA</name>
<gene>
    <name evidence="1" type="primary">RvY_19124</name>
    <name evidence="1" type="synonym">RvY_19124.2</name>
    <name evidence="1" type="ORF">RvY_19124-2</name>
</gene>
<reference evidence="1 2" key="1">
    <citation type="journal article" date="2016" name="Nat. Commun.">
        <title>Extremotolerant tardigrade genome and improved radiotolerance of human cultured cells by tardigrade-unique protein.</title>
        <authorList>
            <person name="Hashimoto T."/>
            <person name="Horikawa D.D."/>
            <person name="Saito Y."/>
            <person name="Kuwahara H."/>
            <person name="Kozuka-Hata H."/>
            <person name="Shin-I T."/>
            <person name="Minakuchi Y."/>
            <person name="Ohishi K."/>
            <person name="Motoyama A."/>
            <person name="Aizu T."/>
            <person name="Enomoto A."/>
            <person name="Kondo K."/>
            <person name="Tanaka S."/>
            <person name="Hara Y."/>
            <person name="Koshikawa S."/>
            <person name="Sagara H."/>
            <person name="Miura T."/>
            <person name="Yokobori S."/>
            <person name="Miyagawa K."/>
            <person name="Suzuki Y."/>
            <person name="Kubo T."/>
            <person name="Oyama M."/>
            <person name="Kohara Y."/>
            <person name="Fujiyama A."/>
            <person name="Arakawa K."/>
            <person name="Katayama T."/>
            <person name="Toyoda A."/>
            <person name="Kunieda T."/>
        </authorList>
    </citation>
    <scope>NUCLEOTIDE SEQUENCE [LARGE SCALE GENOMIC DNA]</scope>
    <source>
        <strain evidence="1 2">YOKOZUNA-1</strain>
    </source>
</reference>
<comment type="caution">
    <text evidence="1">The sequence shown here is derived from an EMBL/GenBank/DDBJ whole genome shotgun (WGS) entry which is preliminary data.</text>
</comment>
<dbReference type="Proteomes" id="UP000186922">
    <property type="component" value="Unassembled WGS sequence"/>
</dbReference>
<sequence>MFEQYACAVPPLCGYRGSSGARLFGQAGFAKVVHQTFGKHLAHRTRSTDLHGDFGSERSAGKPQKD</sequence>
<dbReference type="AlphaFoldDB" id="A0A1D1W8D0"/>
<dbReference type="EMBL" id="BDGG01000024">
    <property type="protein sequence ID" value="GAV09620.1"/>
    <property type="molecule type" value="Genomic_DNA"/>
</dbReference>
<proteinExistence type="predicted"/>
<evidence type="ECO:0000313" key="1">
    <source>
        <dbReference type="EMBL" id="GAV09620.1"/>
    </source>
</evidence>
<accession>A0A1D1W8D0</accession>
<keyword evidence="2" id="KW-1185">Reference proteome</keyword>
<protein>
    <submittedName>
        <fullName evidence="1">Uncharacterized protein</fullName>
    </submittedName>
</protein>